<organism evidence="2 3">
    <name type="scientific">Rhizobium halophytocola</name>
    <dbReference type="NCBI Taxonomy" id="735519"/>
    <lineage>
        <taxon>Bacteria</taxon>
        <taxon>Pseudomonadati</taxon>
        <taxon>Pseudomonadota</taxon>
        <taxon>Alphaproteobacteria</taxon>
        <taxon>Hyphomicrobiales</taxon>
        <taxon>Rhizobiaceae</taxon>
        <taxon>Rhizobium/Agrobacterium group</taxon>
        <taxon>Rhizobium</taxon>
    </lineage>
</organism>
<feature type="transmembrane region" description="Helical" evidence="1">
    <location>
        <begin position="6"/>
        <end position="26"/>
    </location>
</feature>
<sequence>MNRTNGLYLVIGALVVVVIGLGAYVYHEKQKPEGVELSIGKDGLAIEKK</sequence>
<keyword evidence="3" id="KW-1185">Reference proteome</keyword>
<keyword evidence="1" id="KW-0812">Transmembrane</keyword>
<evidence type="ECO:0000313" key="2">
    <source>
        <dbReference type="EMBL" id="MBP1850391.1"/>
    </source>
</evidence>
<accession>A0ABS4DXH3</accession>
<dbReference type="RefSeq" id="WP_209944057.1">
    <property type="nucleotide sequence ID" value="NZ_JAGGJU010000004.1"/>
</dbReference>
<reference evidence="2 3" key="1">
    <citation type="submission" date="2021-03" db="EMBL/GenBank/DDBJ databases">
        <title>Genomic Encyclopedia of Type Strains, Phase IV (KMG-IV): sequencing the most valuable type-strain genomes for metagenomic binning, comparative biology and taxonomic classification.</title>
        <authorList>
            <person name="Goeker M."/>
        </authorList>
    </citation>
    <scope>NUCLEOTIDE SEQUENCE [LARGE SCALE GENOMIC DNA]</scope>
    <source>
        <strain evidence="2 3">DSM 21600</strain>
    </source>
</reference>
<evidence type="ECO:0000256" key="1">
    <source>
        <dbReference type="SAM" id="Phobius"/>
    </source>
</evidence>
<keyword evidence="1" id="KW-0472">Membrane</keyword>
<proteinExistence type="predicted"/>
<protein>
    <submittedName>
        <fullName evidence="2">RsiW-degrading membrane proteinase PrsW (M82 family)</fullName>
    </submittedName>
</protein>
<comment type="caution">
    <text evidence="2">The sequence shown here is derived from an EMBL/GenBank/DDBJ whole genome shotgun (WGS) entry which is preliminary data.</text>
</comment>
<dbReference type="Proteomes" id="UP000759443">
    <property type="component" value="Unassembled WGS sequence"/>
</dbReference>
<dbReference type="EMBL" id="JAGGJU010000004">
    <property type="protein sequence ID" value="MBP1850391.1"/>
    <property type="molecule type" value="Genomic_DNA"/>
</dbReference>
<keyword evidence="1" id="KW-1133">Transmembrane helix</keyword>
<evidence type="ECO:0000313" key="3">
    <source>
        <dbReference type="Proteomes" id="UP000759443"/>
    </source>
</evidence>
<gene>
    <name evidence="2" type="ORF">J2Z17_001825</name>
</gene>
<name>A0ABS4DXH3_9HYPH</name>